<reference evidence="1" key="1">
    <citation type="submission" date="2018-02" db="EMBL/GenBank/DDBJ databases">
        <title>Rhizophora mucronata_Transcriptome.</title>
        <authorList>
            <person name="Meera S.P."/>
            <person name="Sreeshan A."/>
            <person name="Augustine A."/>
        </authorList>
    </citation>
    <scope>NUCLEOTIDE SEQUENCE</scope>
    <source>
        <tissue evidence="1">Leaf</tissue>
    </source>
</reference>
<protein>
    <submittedName>
        <fullName evidence="1">Uncharacterized protein</fullName>
    </submittedName>
</protein>
<evidence type="ECO:0000313" key="1">
    <source>
        <dbReference type="EMBL" id="MBX64965.1"/>
    </source>
</evidence>
<proteinExistence type="predicted"/>
<name>A0A2P2QDD4_RHIMU</name>
<dbReference type="EMBL" id="GGEC01084481">
    <property type="protein sequence ID" value="MBX64965.1"/>
    <property type="molecule type" value="Transcribed_RNA"/>
</dbReference>
<organism evidence="1">
    <name type="scientific">Rhizophora mucronata</name>
    <name type="common">Asiatic mangrove</name>
    <dbReference type="NCBI Taxonomy" id="61149"/>
    <lineage>
        <taxon>Eukaryota</taxon>
        <taxon>Viridiplantae</taxon>
        <taxon>Streptophyta</taxon>
        <taxon>Embryophyta</taxon>
        <taxon>Tracheophyta</taxon>
        <taxon>Spermatophyta</taxon>
        <taxon>Magnoliopsida</taxon>
        <taxon>eudicotyledons</taxon>
        <taxon>Gunneridae</taxon>
        <taxon>Pentapetalae</taxon>
        <taxon>rosids</taxon>
        <taxon>fabids</taxon>
        <taxon>Malpighiales</taxon>
        <taxon>Rhizophoraceae</taxon>
        <taxon>Rhizophora</taxon>
    </lineage>
</organism>
<accession>A0A2P2QDD4</accession>
<dbReference type="AlphaFoldDB" id="A0A2P2QDD4"/>
<sequence>MPTKHMKLHHCHSTNQSCHMYSHLEFGIGVQLIISPTHSFKSLVCVCVCLKKKEILFHKNQ</sequence>